<accession>A0ABU0HS77</accession>
<feature type="non-terminal residue" evidence="1">
    <location>
        <position position="392"/>
    </location>
</feature>
<reference evidence="1 2" key="1">
    <citation type="submission" date="2023-07" db="EMBL/GenBank/DDBJ databases">
        <title>Genomic Encyclopedia of Type Strains, Phase IV (KMG-IV): sequencing the most valuable type-strain genomes for metagenomic binning, comparative biology and taxonomic classification.</title>
        <authorList>
            <person name="Goeker M."/>
        </authorList>
    </citation>
    <scope>NUCLEOTIDE SEQUENCE [LARGE SCALE GENOMIC DNA]</scope>
    <source>
        <strain evidence="1 2">DSM 19562</strain>
    </source>
</reference>
<protein>
    <recommendedName>
        <fullName evidence="3">DUF2827 domain-containing protein</fullName>
    </recommendedName>
</protein>
<dbReference type="Proteomes" id="UP001236369">
    <property type="component" value="Unassembled WGS sequence"/>
</dbReference>
<dbReference type="Pfam" id="PF10933">
    <property type="entry name" value="DUF2827"/>
    <property type="match status" value="1"/>
</dbReference>
<organism evidence="1 2">
    <name type="scientific">Methylobacterium persicinum</name>
    <dbReference type="NCBI Taxonomy" id="374426"/>
    <lineage>
        <taxon>Bacteria</taxon>
        <taxon>Pseudomonadati</taxon>
        <taxon>Pseudomonadota</taxon>
        <taxon>Alphaproteobacteria</taxon>
        <taxon>Hyphomicrobiales</taxon>
        <taxon>Methylobacteriaceae</taxon>
        <taxon>Methylobacterium</taxon>
    </lineage>
</organism>
<evidence type="ECO:0000313" key="1">
    <source>
        <dbReference type="EMBL" id="MDQ0445192.1"/>
    </source>
</evidence>
<dbReference type="InterPro" id="IPR021234">
    <property type="entry name" value="DUF2827"/>
</dbReference>
<keyword evidence="2" id="KW-1185">Reference proteome</keyword>
<gene>
    <name evidence="1" type="ORF">QO016_004719</name>
</gene>
<dbReference type="RefSeq" id="WP_307442795.1">
    <property type="nucleotide sequence ID" value="NZ_JAUSVV010000022.1"/>
</dbReference>
<comment type="caution">
    <text evidence="1">The sequence shown here is derived from an EMBL/GenBank/DDBJ whole genome shotgun (WGS) entry which is preliminary data.</text>
</comment>
<sequence>MVERRSLTVGITIGLRDAGESLWLNGIKQNALYLAKLIRRSRHRHRVCLLNTTPVPITAELAWNRAEYPTMPFEDGWAGLDVLIELGGQIDWEQTARLKHQGTRIVSYCCGPEYIQNIEAIVFQRPLYDSIYVNRGYDVVWAIPQVFDLNRGFFQTLRRCPVREIPFVWDPMAIEAATRPLPHGGQYRPGNGGKRIAVLEPNIDVLKFCLYPIFIVEQAFRRVPDLVQFLHVANADRFVHDGREFVSLMQYLDIIHAGKASFIGRVVTPYFLADHTDVVVSHQWGLPLNYHYLECCWQGYPFVHNAELIRDLGYYYPGHDVEKGAERLTQALQFHDVRWEDYTALQRQRIARFTADDPHLIVLIRRGPLRLYFGALRWISMRLRRLSIPNSE</sequence>
<dbReference type="EMBL" id="JAUSVV010000022">
    <property type="protein sequence ID" value="MDQ0445192.1"/>
    <property type="molecule type" value="Genomic_DNA"/>
</dbReference>
<evidence type="ECO:0008006" key="3">
    <source>
        <dbReference type="Google" id="ProtNLM"/>
    </source>
</evidence>
<name>A0ABU0HS77_9HYPH</name>
<proteinExistence type="predicted"/>
<evidence type="ECO:0000313" key="2">
    <source>
        <dbReference type="Proteomes" id="UP001236369"/>
    </source>
</evidence>